<keyword evidence="2" id="KW-1185">Reference proteome</keyword>
<accession>E1ZEK6</accession>
<dbReference type="OMA" id="CVGHNKG"/>
<dbReference type="Gene3D" id="3.40.50.1240">
    <property type="entry name" value="Phosphoglycerate mutase-like"/>
    <property type="match status" value="1"/>
</dbReference>
<proteinExistence type="predicted"/>
<dbReference type="Pfam" id="PF00300">
    <property type="entry name" value="His_Phos_1"/>
    <property type="match status" value="1"/>
</dbReference>
<name>E1ZEK6_CHLVA</name>
<organism evidence="2">
    <name type="scientific">Chlorella variabilis</name>
    <name type="common">Green alga</name>
    <dbReference type="NCBI Taxonomy" id="554065"/>
    <lineage>
        <taxon>Eukaryota</taxon>
        <taxon>Viridiplantae</taxon>
        <taxon>Chlorophyta</taxon>
        <taxon>core chlorophytes</taxon>
        <taxon>Trebouxiophyceae</taxon>
        <taxon>Chlorellales</taxon>
        <taxon>Chlorellaceae</taxon>
        <taxon>Chlorella clade</taxon>
        <taxon>Chlorella</taxon>
    </lineage>
</organism>
<evidence type="ECO:0000313" key="2">
    <source>
        <dbReference type="Proteomes" id="UP000008141"/>
    </source>
</evidence>
<dbReference type="Proteomes" id="UP000008141">
    <property type="component" value="Unassembled WGS sequence"/>
</dbReference>
<dbReference type="FunCoup" id="E1ZEK6">
    <property type="interactions" value="404"/>
</dbReference>
<dbReference type="RefSeq" id="XP_005847613.1">
    <property type="nucleotide sequence ID" value="XM_005847551.1"/>
</dbReference>
<sequence length="172" mass="18578">SRRLVLMRHADSEAASVRVRDHDREITVQGAQETLEVGEQLRAAGWLPEVVICSNAQRTRQTLDVLQKVMPELGEADQHFLGSLYTTAALDGQTRGHLSELVAAEAASSHSCCLCLGHNKGWEEAASSFAGETVRLGNAHAALLEAQGASWAEALAEGTRWRLVQVLTPRAA</sequence>
<dbReference type="EMBL" id="GL433844">
    <property type="protein sequence ID" value="EFN55511.1"/>
    <property type="molecule type" value="Genomic_DNA"/>
</dbReference>
<dbReference type="OrthoDB" id="2019724at2759"/>
<gene>
    <name evidence="1" type="ORF">CHLNCDRAFT_23381</name>
</gene>
<feature type="non-terminal residue" evidence="1">
    <location>
        <position position="1"/>
    </location>
</feature>
<dbReference type="InParanoid" id="E1ZEK6"/>
<reference evidence="1 2" key="1">
    <citation type="journal article" date="2010" name="Plant Cell">
        <title>The Chlorella variabilis NC64A genome reveals adaptation to photosymbiosis, coevolution with viruses, and cryptic sex.</title>
        <authorList>
            <person name="Blanc G."/>
            <person name="Duncan G."/>
            <person name="Agarkova I."/>
            <person name="Borodovsky M."/>
            <person name="Gurnon J."/>
            <person name="Kuo A."/>
            <person name="Lindquist E."/>
            <person name="Lucas S."/>
            <person name="Pangilinan J."/>
            <person name="Polle J."/>
            <person name="Salamov A."/>
            <person name="Terry A."/>
            <person name="Yamada T."/>
            <person name="Dunigan D.D."/>
            <person name="Grigoriev I.V."/>
            <person name="Claverie J.M."/>
            <person name="Van Etten J.L."/>
        </authorList>
    </citation>
    <scope>NUCLEOTIDE SEQUENCE [LARGE SCALE GENOMIC DNA]</scope>
    <source>
        <strain evidence="1 2">NC64A</strain>
    </source>
</reference>
<protein>
    <recommendedName>
        <fullName evidence="3">Phosphoglycerate mutase</fullName>
    </recommendedName>
</protein>
<dbReference type="InterPro" id="IPR029033">
    <property type="entry name" value="His_PPase_superfam"/>
</dbReference>
<evidence type="ECO:0008006" key="3">
    <source>
        <dbReference type="Google" id="ProtNLM"/>
    </source>
</evidence>
<dbReference type="InterPro" id="IPR013078">
    <property type="entry name" value="His_Pase_superF_clade-1"/>
</dbReference>
<dbReference type="STRING" id="554065.E1ZEK6"/>
<dbReference type="CDD" id="cd07067">
    <property type="entry name" value="HP_PGM_like"/>
    <property type="match status" value="1"/>
</dbReference>
<dbReference type="PANTHER" id="PTHR47623:SF1">
    <property type="entry name" value="OS09G0287300 PROTEIN"/>
    <property type="match status" value="1"/>
</dbReference>
<dbReference type="AlphaFoldDB" id="E1ZEK6"/>
<dbReference type="PANTHER" id="PTHR47623">
    <property type="entry name" value="OS09G0287300 PROTEIN"/>
    <property type="match status" value="1"/>
</dbReference>
<evidence type="ECO:0000313" key="1">
    <source>
        <dbReference type="EMBL" id="EFN55511.1"/>
    </source>
</evidence>
<dbReference type="GeneID" id="17355146"/>
<dbReference type="KEGG" id="cvr:CHLNCDRAFT_23381"/>
<dbReference type="eggNOG" id="KOG0118">
    <property type="taxonomic scope" value="Eukaryota"/>
</dbReference>
<dbReference type="SUPFAM" id="SSF53254">
    <property type="entry name" value="Phosphoglycerate mutase-like"/>
    <property type="match status" value="1"/>
</dbReference>